<dbReference type="AlphaFoldDB" id="A0A6N9NNP5"/>
<accession>A0A6N9NNP5</accession>
<feature type="compositionally biased region" description="Basic and acidic residues" evidence="1">
    <location>
        <begin position="37"/>
        <end position="48"/>
    </location>
</feature>
<protein>
    <submittedName>
        <fullName evidence="2">Uncharacterized protein</fullName>
    </submittedName>
</protein>
<evidence type="ECO:0000313" key="3">
    <source>
        <dbReference type="Proteomes" id="UP000470771"/>
    </source>
</evidence>
<reference evidence="2 3" key="1">
    <citation type="submission" date="2019-12" db="EMBL/GenBank/DDBJ databases">
        <authorList>
            <person name="Zhao J."/>
        </authorList>
    </citation>
    <scope>NUCLEOTIDE SEQUENCE [LARGE SCALE GENOMIC DNA]</scope>
    <source>
        <strain evidence="2 3">S-15</strain>
    </source>
</reference>
<evidence type="ECO:0000313" key="2">
    <source>
        <dbReference type="EMBL" id="NBG67489.1"/>
    </source>
</evidence>
<sequence>MQAEAGYVSSIGGVSAANGISSTDDRQYTYDGTGNLKSDDSRKILDIT</sequence>
<gene>
    <name evidence="2" type="ORF">GQN54_15290</name>
</gene>
<proteinExistence type="predicted"/>
<comment type="caution">
    <text evidence="2">The sequence shown here is derived from an EMBL/GenBank/DDBJ whole genome shotgun (WGS) entry which is preliminary data.</text>
</comment>
<organism evidence="2 3">
    <name type="scientific">Acidiluteibacter ferrifornacis</name>
    <dbReference type="NCBI Taxonomy" id="2692424"/>
    <lineage>
        <taxon>Bacteria</taxon>
        <taxon>Pseudomonadati</taxon>
        <taxon>Bacteroidota</taxon>
        <taxon>Flavobacteriia</taxon>
        <taxon>Flavobacteriales</taxon>
        <taxon>Cryomorphaceae</taxon>
        <taxon>Acidiluteibacter</taxon>
    </lineage>
</organism>
<keyword evidence="3" id="KW-1185">Reference proteome</keyword>
<dbReference type="Proteomes" id="UP000470771">
    <property type="component" value="Unassembled WGS sequence"/>
</dbReference>
<feature type="non-terminal residue" evidence="2">
    <location>
        <position position="48"/>
    </location>
</feature>
<evidence type="ECO:0000256" key="1">
    <source>
        <dbReference type="SAM" id="MobiDB-lite"/>
    </source>
</evidence>
<name>A0A6N9NNP5_9FLAO</name>
<dbReference type="EMBL" id="WWNE01000022">
    <property type="protein sequence ID" value="NBG67489.1"/>
    <property type="molecule type" value="Genomic_DNA"/>
</dbReference>
<feature type="region of interest" description="Disordered" evidence="1">
    <location>
        <begin position="1"/>
        <end position="48"/>
    </location>
</feature>